<dbReference type="RefSeq" id="XP_002289090.1">
    <property type="nucleotide sequence ID" value="XM_002289054.1"/>
</dbReference>
<protein>
    <submittedName>
        <fullName evidence="4">Ankyrn related animal-like protein</fullName>
    </submittedName>
</protein>
<feature type="repeat" description="ANK" evidence="3">
    <location>
        <begin position="8"/>
        <end position="41"/>
    </location>
</feature>
<organism evidence="4 5">
    <name type="scientific">Thalassiosira pseudonana</name>
    <name type="common">Marine diatom</name>
    <name type="synonym">Cyclotella nana</name>
    <dbReference type="NCBI Taxonomy" id="35128"/>
    <lineage>
        <taxon>Eukaryota</taxon>
        <taxon>Sar</taxon>
        <taxon>Stramenopiles</taxon>
        <taxon>Ochrophyta</taxon>
        <taxon>Bacillariophyta</taxon>
        <taxon>Coscinodiscophyceae</taxon>
        <taxon>Thalassiosirophycidae</taxon>
        <taxon>Thalassiosirales</taxon>
        <taxon>Thalassiosiraceae</taxon>
        <taxon>Thalassiosira</taxon>
    </lineage>
</organism>
<dbReference type="GeneID" id="7452746"/>
<feature type="repeat" description="ANK" evidence="3">
    <location>
        <begin position="66"/>
        <end position="98"/>
    </location>
</feature>
<evidence type="ECO:0000313" key="4">
    <source>
        <dbReference type="EMBL" id="EED94526.1"/>
    </source>
</evidence>
<dbReference type="HOGENOM" id="CLU_1386686_0_0_1"/>
<dbReference type="SUPFAM" id="SSF48403">
    <property type="entry name" value="Ankyrin repeat"/>
    <property type="match status" value="1"/>
</dbReference>
<feature type="non-terminal residue" evidence="4">
    <location>
        <position position="197"/>
    </location>
</feature>
<dbReference type="AlphaFoldDB" id="B8BWI9"/>
<evidence type="ECO:0000313" key="5">
    <source>
        <dbReference type="Proteomes" id="UP000001449"/>
    </source>
</evidence>
<reference evidence="4 5" key="2">
    <citation type="journal article" date="2008" name="Nature">
        <title>The Phaeodactylum genome reveals the evolutionary history of diatom genomes.</title>
        <authorList>
            <person name="Bowler C."/>
            <person name="Allen A.E."/>
            <person name="Badger J.H."/>
            <person name="Grimwood J."/>
            <person name="Jabbari K."/>
            <person name="Kuo A."/>
            <person name="Maheswari U."/>
            <person name="Martens C."/>
            <person name="Maumus F."/>
            <person name="Otillar R.P."/>
            <person name="Rayko E."/>
            <person name="Salamov A."/>
            <person name="Vandepoele K."/>
            <person name="Beszteri B."/>
            <person name="Gruber A."/>
            <person name="Heijde M."/>
            <person name="Katinka M."/>
            <person name="Mock T."/>
            <person name="Valentin K."/>
            <person name="Verret F."/>
            <person name="Berges J.A."/>
            <person name="Brownlee C."/>
            <person name="Cadoret J.P."/>
            <person name="Chiovitti A."/>
            <person name="Choi C.J."/>
            <person name="Coesel S."/>
            <person name="De Martino A."/>
            <person name="Detter J.C."/>
            <person name="Durkin C."/>
            <person name="Falciatore A."/>
            <person name="Fournet J."/>
            <person name="Haruta M."/>
            <person name="Huysman M.J."/>
            <person name="Jenkins B.D."/>
            <person name="Jiroutova K."/>
            <person name="Jorgensen R.E."/>
            <person name="Joubert Y."/>
            <person name="Kaplan A."/>
            <person name="Kroger N."/>
            <person name="Kroth P.G."/>
            <person name="La Roche J."/>
            <person name="Lindquist E."/>
            <person name="Lommer M."/>
            <person name="Martin-Jezequel V."/>
            <person name="Lopez P.J."/>
            <person name="Lucas S."/>
            <person name="Mangogna M."/>
            <person name="McGinnis K."/>
            <person name="Medlin L.K."/>
            <person name="Montsant A."/>
            <person name="Oudot-Le Secq M.P."/>
            <person name="Napoli C."/>
            <person name="Obornik M."/>
            <person name="Parker M.S."/>
            <person name="Petit J.L."/>
            <person name="Porcel B.M."/>
            <person name="Poulsen N."/>
            <person name="Robison M."/>
            <person name="Rychlewski L."/>
            <person name="Rynearson T.A."/>
            <person name="Schmutz J."/>
            <person name="Shapiro H."/>
            <person name="Siaut M."/>
            <person name="Stanley M."/>
            <person name="Sussman M.R."/>
            <person name="Taylor A.R."/>
            <person name="Vardi A."/>
            <person name="von Dassow P."/>
            <person name="Vyverman W."/>
            <person name="Willis A."/>
            <person name="Wyrwicz L.S."/>
            <person name="Rokhsar D.S."/>
            <person name="Weissenbach J."/>
            <person name="Armbrust E.V."/>
            <person name="Green B.R."/>
            <person name="Van de Peer Y."/>
            <person name="Grigoriev I.V."/>
        </authorList>
    </citation>
    <scope>NUCLEOTIDE SEQUENCE [LARGE SCALE GENOMIC DNA]</scope>
    <source>
        <strain evidence="4 5">CCMP1335</strain>
    </source>
</reference>
<dbReference type="InParanoid" id="B8BWI9"/>
<dbReference type="PANTHER" id="PTHR24173:SF74">
    <property type="entry name" value="ANKYRIN REPEAT DOMAIN-CONTAINING PROTEIN 16"/>
    <property type="match status" value="1"/>
</dbReference>
<dbReference type="Proteomes" id="UP000001449">
    <property type="component" value="Chromosome 3"/>
</dbReference>
<name>B8BWI9_THAPS</name>
<keyword evidence="2 3" id="KW-0040">ANK repeat</keyword>
<evidence type="ECO:0000256" key="1">
    <source>
        <dbReference type="ARBA" id="ARBA00022737"/>
    </source>
</evidence>
<reference evidence="4 5" key="1">
    <citation type="journal article" date="2004" name="Science">
        <title>The genome of the diatom Thalassiosira pseudonana: ecology, evolution, and metabolism.</title>
        <authorList>
            <person name="Armbrust E.V."/>
            <person name="Berges J.A."/>
            <person name="Bowler C."/>
            <person name="Green B.R."/>
            <person name="Martinez D."/>
            <person name="Putnam N.H."/>
            <person name="Zhou S."/>
            <person name="Allen A.E."/>
            <person name="Apt K.E."/>
            <person name="Bechner M."/>
            <person name="Brzezinski M.A."/>
            <person name="Chaal B.K."/>
            <person name="Chiovitti A."/>
            <person name="Davis A.K."/>
            <person name="Demarest M.S."/>
            <person name="Detter J.C."/>
            <person name="Glavina T."/>
            <person name="Goodstein D."/>
            <person name="Hadi M.Z."/>
            <person name="Hellsten U."/>
            <person name="Hildebrand M."/>
            <person name="Jenkins B.D."/>
            <person name="Jurka J."/>
            <person name="Kapitonov V.V."/>
            <person name="Kroger N."/>
            <person name="Lau W.W."/>
            <person name="Lane T.W."/>
            <person name="Larimer F.W."/>
            <person name="Lippmeier J.C."/>
            <person name="Lucas S."/>
            <person name="Medina M."/>
            <person name="Montsant A."/>
            <person name="Obornik M."/>
            <person name="Parker M.S."/>
            <person name="Palenik B."/>
            <person name="Pazour G.J."/>
            <person name="Richardson P.M."/>
            <person name="Rynearson T.A."/>
            <person name="Saito M.A."/>
            <person name="Schwartz D.C."/>
            <person name="Thamatrakoln K."/>
            <person name="Valentin K."/>
            <person name="Vardi A."/>
            <person name="Wilkerson F.P."/>
            <person name="Rokhsar D.S."/>
        </authorList>
    </citation>
    <scope>NUCLEOTIDE SEQUENCE [LARGE SCALE GENOMIC DNA]</scope>
    <source>
        <strain evidence="4 5">CCMP1335</strain>
    </source>
</reference>
<keyword evidence="5" id="KW-1185">Reference proteome</keyword>
<sequence length="197" mass="21098">MLRTANKGGDTPLKVAVADGRGIDLITFLLKADEDIAKHDNIESKESIANQDSSIMIPSIHRKNGLGLTPLIVSCERNLATIAELLLEHGAEAHSCDAKGRNPLAVGAFCGCNDVVQLLLSYIAMNPTCSSLLNETDDLGCTPLWLASRTGNLSMVKLLVEAGADATIKSNDGLTPHEVATKFKKEMVDEYFSNSTE</sequence>
<feature type="repeat" description="ANK" evidence="3">
    <location>
        <begin position="139"/>
        <end position="171"/>
    </location>
</feature>
<dbReference type="PaxDb" id="35128-Thaps261971"/>
<dbReference type="SMART" id="SM00248">
    <property type="entry name" value="ANK"/>
    <property type="match status" value="4"/>
</dbReference>
<dbReference type="InterPro" id="IPR002110">
    <property type="entry name" value="Ankyrin_rpt"/>
</dbReference>
<dbReference type="OMA" id="IMIPSIH"/>
<dbReference type="PANTHER" id="PTHR24173">
    <property type="entry name" value="ANKYRIN REPEAT CONTAINING"/>
    <property type="match status" value="1"/>
</dbReference>
<proteinExistence type="predicted"/>
<evidence type="ECO:0000256" key="2">
    <source>
        <dbReference type="ARBA" id="ARBA00023043"/>
    </source>
</evidence>
<accession>B8BWI9</accession>
<evidence type="ECO:0000256" key="3">
    <source>
        <dbReference type="PROSITE-ProRule" id="PRU00023"/>
    </source>
</evidence>
<gene>
    <name evidence="4" type="ORF">THAPSDRAFT_261971</name>
</gene>
<dbReference type="Pfam" id="PF12796">
    <property type="entry name" value="Ank_2"/>
    <property type="match status" value="1"/>
</dbReference>
<dbReference type="Pfam" id="PF00023">
    <property type="entry name" value="Ank"/>
    <property type="match status" value="1"/>
</dbReference>
<dbReference type="InterPro" id="IPR036770">
    <property type="entry name" value="Ankyrin_rpt-contain_sf"/>
</dbReference>
<dbReference type="PROSITE" id="PS50088">
    <property type="entry name" value="ANK_REPEAT"/>
    <property type="match status" value="3"/>
</dbReference>
<dbReference type="STRING" id="35128.B8BWI9"/>
<dbReference type="KEGG" id="tps:THAPSDRAFT_261971"/>
<dbReference type="EMBL" id="CM000640">
    <property type="protein sequence ID" value="EED94526.1"/>
    <property type="molecule type" value="Genomic_DNA"/>
</dbReference>
<dbReference type="PROSITE" id="PS50297">
    <property type="entry name" value="ANK_REP_REGION"/>
    <property type="match status" value="1"/>
</dbReference>
<dbReference type="eggNOG" id="KOG4177">
    <property type="taxonomic scope" value="Eukaryota"/>
</dbReference>
<dbReference type="Gene3D" id="1.25.40.20">
    <property type="entry name" value="Ankyrin repeat-containing domain"/>
    <property type="match status" value="2"/>
</dbReference>
<keyword evidence="1" id="KW-0677">Repeat</keyword>